<dbReference type="InterPro" id="IPR021139">
    <property type="entry name" value="NYN"/>
</dbReference>
<proteinExistence type="predicted"/>
<evidence type="ECO:0000313" key="3">
    <source>
        <dbReference type="Proteomes" id="UP000033831"/>
    </source>
</evidence>
<dbReference type="AlphaFoldDB" id="A0A0G1IGN9"/>
<accession>A0A0G1IGN9</accession>
<dbReference type="EMBL" id="LCGX01000038">
    <property type="protein sequence ID" value="KKT22349.1"/>
    <property type="molecule type" value="Genomic_DNA"/>
</dbReference>
<evidence type="ECO:0000259" key="1">
    <source>
        <dbReference type="Pfam" id="PF01936"/>
    </source>
</evidence>
<sequence length="257" mass="29870">MICMFKPSTPRIEKLAELFPEVIAELEIIFSNKSNVYIDWSNVVHWQDRLGWHIHLKRLKQLLDSFDTIQNVKIYEGTLKGNQKSEAGIQDSKNMGYEEKTKPVKLMEISIDTTSVPLNSPILLQNFINKGLLSKLNLETIEFLNSRLADFNKQGIFYIEEKKCNFDVEIGRDMLRDFDKNGIENFILWSGDSDFADPICQLKEDNKDVYLFATAREVSSELNATKIPIFEIKKIREFICWPKEIPQSTKNKIERLA</sequence>
<protein>
    <recommendedName>
        <fullName evidence="1">NYN domain-containing protein</fullName>
    </recommendedName>
</protein>
<reference evidence="2 3" key="1">
    <citation type="journal article" date="2015" name="Nature">
        <title>rRNA introns, odd ribosomes, and small enigmatic genomes across a large radiation of phyla.</title>
        <authorList>
            <person name="Brown C.T."/>
            <person name="Hug L.A."/>
            <person name="Thomas B.C."/>
            <person name="Sharon I."/>
            <person name="Castelle C.J."/>
            <person name="Singh A."/>
            <person name="Wilkins M.J."/>
            <person name="Williams K.H."/>
            <person name="Banfield J.F."/>
        </authorList>
    </citation>
    <scope>NUCLEOTIDE SEQUENCE [LARGE SCALE GENOMIC DNA]</scope>
</reference>
<gene>
    <name evidence="2" type="ORF">UW07_C0038G0002</name>
</gene>
<organism evidence="2 3">
    <name type="scientific">Candidatus Nomurabacteria bacterium GW2011_GWF2_43_8</name>
    <dbReference type="NCBI Taxonomy" id="1618779"/>
    <lineage>
        <taxon>Bacteria</taxon>
        <taxon>Candidatus Nomuraibacteriota</taxon>
    </lineage>
</organism>
<evidence type="ECO:0000313" key="2">
    <source>
        <dbReference type="EMBL" id="KKT22349.1"/>
    </source>
</evidence>
<dbReference type="GO" id="GO:0004540">
    <property type="term" value="F:RNA nuclease activity"/>
    <property type="evidence" value="ECO:0007669"/>
    <property type="project" value="InterPro"/>
</dbReference>
<dbReference type="Proteomes" id="UP000033831">
    <property type="component" value="Unassembled WGS sequence"/>
</dbReference>
<name>A0A0G1IGN9_9BACT</name>
<dbReference type="Pfam" id="PF01936">
    <property type="entry name" value="NYN"/>
    <property type="match status" value="1"/>
</dbReference>
<dbReference type="PANTHER" id="PTHR35458:SF8">
    <property type="entry name" value="SLR0650 PROTEIN"/>
    <property type="match status" value="1"/>
</dbReference>
<feature type="domain" description="NYN" evidence="1">
    <location>
        <begin position="153"/>
        <end position="222"/>
    </location>
</feature>
<dbReference type="PANTHER" id="PTHR35458">
    <property type="entry name" value="SLR0755 PROTEIN"/>
    <property type="match status" value="1"/>
</dbReference>
<dbReference type="Gene3D" id="3.40.50.1010">
    <property type="entry name" value="5'-nuclease"/>
    <property type="match status" value="1"/>
</dbReference>
<comment type="caution">
    <text evidence="2">The sequence shown here is derived from an EMBL/GenBank/DDBJ whole genome shotgun (WGS) entry which is preliminary data.</text>
</comment>
<dbReference type="InterPro" id="IPR047140">
    <property type="entry name" value="LabA"/>
</dbReference>